<dbReference type="Pfam" id="PF04205">
    <property type="entry name" value="FMN_bind"/>
    <property type="match status" value="1"/>
</dbReference>
<comment type="subunit">
    <text evidence="6">The complex is composed of six subunits: RnfA, RnfB, RnfC, RnfD, RnfE and RnfG.</text>
</comment>
<comment type="similarity">
    <text evidence="6">Belongs to the RnfG family.</text>
</comment>
<dbReference type="SMART" id="SM00900">
    <property type="entry name" value="FMN_bind"/>
    <property type="match status" value="1"/>
</dbReference>
<feature type="domain" description="FMN-binding" evidence="8">
    <location>
        <begin position="114"/>
        <end position="206"/>
    </location>
</feature>
<dbReference type="PIRSF" id="PIRSF006091">
    <property type="entry name" value="E_trnsport_RnfG"/>
    <property type="match status" value="1"/>
</dbReference>
<evidence type="ECO:0000313" key="10">
    <source>
        <dbReference type="Proteomes" id="UP001595579"/>
    </source>
</evidence>
<protein>
    <recommendedName>
        <fullName evidence="6">Ion-translocating oxidoreductase complex subunit G</fullName>
        <ecNumber evidence="6">7.-.-.-</ecNumber>
    </recommendedName>
    <alternativeName>
        <fullName evidence="6">Rnf electron transport complex subunit G</fullName>
    </alternativeName>
</protein>
<evidence type="ECO:0000256" key="3">
    <source>
        <dbReference type="ARBA" id="ARBA00022630"/>
    </source>
</evidence>
<dbReference type="RefSeq" id="WP_386771507.1">
    <property type="nucleotide sequence ID" value="NZ_JBHRUG010000005.1"/>
</dbReference>
<keyword evidence="6" id="KW-1003">Cell membrane</keyword>
<keyword evidence="6" id="KW-0997">Cell inner membrane</keyword>
<comment type="caution">
    <text evidence="9">The sequence shown here is derived from an EMBL/GenBank/DDBJ whole genome shotgun (WGS) entry which is preliminary data.</text>
</comment>
<keyword evidence="4 6" id="KW-0288">FMN</keyword>
<reference evidence="10" key="1">
    <citation type="journal article" date="2019" name="Int. J. Syst. Evol. Microbiol.">
        <title>The Global Catalogue of Microorganisms (GCM) 10K type strain sequencing project: providing services to taxonomists for standard genome sequencing and annotation.</title>
        <authorList>
            <consortium name="The Broad Institute Genomics Platform"/>
            <consortium name="The Broad Institute Genome Sequencing Center for Infectious Disease"/>
            <person name="Wu L."/>
            <person name="Ma J."/>
        </authorList>
    </citation>
    <scope>NUCLEOTIDE SEQUENCE [LARGE SCALE GENOMIC DNA]</scope>
    <source>
        <strain evidence="10">CECT 7698</strain>
    </source>
</reference>
<dbReference type="EC" id="7.-.-.-" evidence="6"/>
<comment type="function">
    <text evidence="6">Part of a membrane-bound complex that couples electron transfer with translocation of ions across the membrane.</text>
</comment>
<keyword evidence="3 6" id="KW-0285">Flavoprotein</keyword>
<sequence length="222" mass="24408">MSERTPPTRPTMGRTILRSAVGLGLFAIITAGVVAGTRMLTAERIADNRQASQYRLLGEVLPEALHDVPIDVVLNNAVTLPASEAIGQHEPFRGWRIRRGETAALILPVVATGGYNGDIHLLVGIDQQGRISGVRVTRHQETPGLGDKIERRKSDWITDFKGRSLGNPAPEEWTVRKDGGEFDAFTGATITPRAVVRAVKRTLEYVEAERETLLQNDREDQP</sequence>
<feature type="modified residue" description="FMN phosphoryl threonine" evidence="6">
    <location>
        <position position="189"/>
    </location>
</feature>
<keyword evidence="6 7" id="KW-0472">Membrane</keyword>
<evidence type="ECO:0000256" key="4">
    <source>
        <dbReference type="ARBA" id="ARBA00022643"/>
    </source>
</evidence>
<keyword evidence="6" id="KW-1278">Translocase</keyword>
<evidence type="ECO:0000256" key="1">
    <source>
        <dbReference type="ARBA" id="ARBA00022448"/>
    </source>
</evidence>
<proteinExistence type="inferred from homology"/>
<dbReference type="PANTHER" id="PTHR36118">
    <property type="entry name" value="ION-TRANSLOCATING OXIDOREDUCTASE COMPLEX SUBUNIT G"/>
    <property type="match status" value="1"/>
</dbReference>
<evidence type="ECO:0000256" key="2">
    <source>
        <dbReference type="ARBA" id="ARBA00022553"/>
    </source>
</evidence>
<gene>
    <name evidence="9" type="primary">rsxG</name>
    <name evidence="6" type="synonym">rnfG</name>
    <name evidence="9" type="ORF">ACFOEV_03135</name>
</gene>
<evidence type="ECO:0000256" key="7">
    <source>
        <dbReference type="SAM" id="Phobius"/>
    </source>
</evidence>
<accession>A0ABV7LJX9</accession>
<keyword evidence="10" id="KW-1185">Reference proteome</keyword>
<keyword evidence="1 6" id="KW-0813">Transport</keyword>
<dbReference type="InterPro" id="IPR010209">
    <property type="entry name" value="Ion_transpt_RnfG/RsxG"/>
</dbReference>
<feature type="transmembrane region" description="Helical" evidence="7">
    <location>
        <begin position="20"/>
        <end position="40"/>
    </location>
</feature>
<keyword evidence="5 6" id="KW-0249">Electron transport</keyword>
<dbReference type="InterPro" id="IPR007329">
    <property type="entry name" value="FMN-bd"/>
</dbReference>
<evidence type="ECO:0000256" key="6">
    <source>
        <dbReference type="HAMAP-Rule" id="MF_00479"/>
    </source>
</evidence>
<dbReference type="NCBIfam" id="TIGR01947">
    <property type="entry name" value="rnfG"/>
    <property type="match status" value="1"/>
</dbReference>
<keyword evidence="2 6" id="KW-0597">Phosphoprotein</keyword>
<evidence type="ECO:0000256" key="5">
    <source>
        <dbReference type="ARBA" id="ARBA00022982"/>
    </source>
</evidence>
<dbReference type="PANTHER" id="PTHR36118:SF1">
    <property type="entry name" value="ION-TRANSLOCATING OXIDOREDUCTASE COMPLEX SUBUNIT G"/>
    <property type="match status" value="1"/>
</dbReference>
<dbReference type="Proteomes" id="UP001595579">
    <property type="component" value="Unassembled WGS sequence"/>
</dbReference>
<evidence type="ECO:0000259" key="8">
    <source>
        <dbReference type="SMART" id="SM00900"/>
    </source>
</evidence>
<comment type="subcellular location">
    <subcellularLocation>
        <location evidence="6">Cell inner membrane</location>
        <topology evidence="6">Single-pass membrane protein</topology>
    </subcellularLocation>
</comment>
<evidence type="ECO:0000313" key="9">
    <source>
        <dbReference type="EMBL" id="MFC3282600.1"/>
    </source>
</evidence>
<keyword evidence="6 7" id="KW-1133">Transmembrane helix</keyword>
<keyword evidence="6 7" id="KW-0812">Transmembrane</keyword>
<dbReference type="NCBIfam" id="NF002519">
    <property type="entry name" value="PRK01908.1"/>
    <property type="match status" value="1"/>
</dbReference>
<comment type="cofactor">
    <cofactor evidence="6">
        <name>FMN</name>
        <dbReference type="ChEBI" id="CHEBI:58210"/>
    </cofactor>
</comment>
<dbReference type="EMBL" id="JBHRUG010000005">
    <property type="protein sequence ID" value="MFC3282600.1"/>
    <property type="molecule type" value="Genomic_DNA"/>
</dbReference>
<name>A0ABV7LJX9_9GAMM</name>
<organism evidence="9 10">
    <name type="scientific">Litchfieldella rifensis</name>
    <dbReference type="NCBI Taxonomy" id="762643"/>
    <lineage>
        <taxon>Bacteria</taxon>
        <taxon>Pseudomonadati</taxon>
        <taxon>Pseudomonadota</taxon>
        <taxon>Gammaproteobacteria</taxon>
        <taxon>Oceanospirillales</taxon>
        <taxon>Halomonadaceae</taxon>
        <taxon>Litchfieldella</taxon>
    </lineage>
</organism>
<dbReference type="HAMAP" id="MF_00479">
    <property type="entry name" value="RsxG_RnfG"/>
    <property type="match status" value="1"/>
</dbReference>